<protein>
    <submittedName>
        <fullName evidence="6">Phospholipid/cholesterol/gamma-HCH transport system ATP-binding protein</fullName>
    </submittedName>
</protein>
<keyword evidence="1" id="KW-0813">Transport</keyword>
<dbReference type="PROSITE" id="PS00211">
    <property type="entry name" value="ABC_TRANSPORTER_1"/>
    <property type="match status" value="1"/>
</dbReference>
<keyword evidence="7" id="KW-1185">Reference proteome</keyword>
<dbReference type="PROSITE" id="PS50893">
    <property type="entry name" value="ABC_TRANSPORTER_2"/>
    <property type="match status" value="1"/>
</dbReference>
<dbReference type="SUPFAM" id="SSF52540">
    <property type="entry name" value="P-loop containing nucleoside triphosphate hydrolases"/>
    <property type="match status" value="1"/>
</dbReference>
<comment type="caution">
    <text evidence="6">The sequence shown here is derived from an EMBL/GenBank/DDBJ whole genome shotgun (WGS) entry which is preliminary data.</text>
</comment>
<feature type="compositionally biased region" description="Low complexity" evidence="4">
    <location>
        <begin position="358"/>
        <end position="388"/>
    </location>
</feature>
<dbReference type="Gene3D" id="3.40.50.300">
    <property type="entry name" value="P-loop containing nucleotide triphosphate hydrolases"/>
    <property type="match status" value="1"/>
</dbReference>
<dbReference type="EMBL" id="JACHIV010000001">
    <property type="protein sequence ID" value="MBB5067049.1"/>
    <property type="molecule type" value="Genomic_DNA"/>
</dbReference>
<dbReference type="GO" id="GO:0005524">
    <property type="term" value="F:ATP binding"/>
    <property type="evidence" value="ECO:0007669"/>
    <property type="project" value="UniProtKB-KW"/>
</dbReference>
<dbReference type="InterPro" id="IPR003439">
    <property type="entry name" value="ABC_transporter-like_ATP-bd"/>
</dbReference>
<evidence type="ECO:0000259" key="5">
    <source>
        <dbReference type="PROSITE" id="PS50893"/>
    </source>
</evidence>
<dbReference type="GO" id="GO:0016887">
    <property type="term" value="F:ATP hydrolysis activity"/>
    <property type="evidence" value="ECO:0007669"/>
    <property type="project" value="InterPro"/>
</dbReference>
<evidence type="ECO:0000313" key="7">
    <source>
        <dbReference type="Proteomes" id="UP000580474"/>
    </source>
</evidence>
<dbReference type="SMART" id="SM00382">
    <property type="entry name" value="AAA"/>
    <property type="match status" value="1"/>
</dbReference>
<evidence type="ECO:0000313" key="6">
    <source>
        <dbReference type="EMBL" id="MBB5067049.1"/>
    </source>
</evidence>
<sequence>MGVEVRVEGLSKSFGAQTIWRDVSLTLPTGEISVLLGPSGTGKSVFLKSLVGLLKPEQGKVVIDGVDVCDCSESKLYEIRKLFGVLFQDGALFGSMNLYDNIAFPLREHTRKNESEVRQVVMEKMEMVGLIGAESKLPGEISGGMRKRAGLARALVLDPEILLFDEPDSGLDPVRTAYLNQLIVDLNAQIDATCLIVTHDINTARTVPDNIGMLFRRNLVMYGPREVLLTSREPVVEQFLNGRRQGPIGMSEEKDAGQMAAELAELEGDKGVPDIIPQLDVSPGLPERTAVRRRQDRVMANLHSLTPEAQQQIFKSMSDQEREHYGIRAGVAPAQAPSMSGSLPQGDVARVPQQAASQQATRPAGPAPQAAPQQAPQNRPQQNQAPQGSAAPNPGPQGSAPAHGHARPSPRPRPRSGEPPFQSGFQPDDEPVSARRRWFGRRKGGEQ</sequence>
<accession>A0A840NCH9</accession>
<reference evidence="6 7" key="1">
    <citation type="submission" date="2020-08" db="EMBL/GenBank/DDBJ databases">
        <title>Sequencing the genomes of 1000 actinobacteria strains.</title>
        <authorList>
            <person name="Klenk H.-P."/>
        </authorList>
    </citation>
    <scope>NUCLEOTIDE SEQUENCE [LARGE SCALE GENOMIC DNA]</scope>
    <source>
        <strain evidence="6 7">DSM 45582</strain>
    </source>
</reference>
<dbReference type="PANTHER" id="PTHR43023">
    <property type="entry name" value="PROTEIN TRIGALACTOSYLDIACYLGLYCEROL 3, CHLOROPLASTIC"/>
    <property type="match status" value="1"/>
</dbReference>
<keyword evidence="2" id="KW-0547">Nucleotide-binding</keyword>
<evidence type="ECO:0000256" key="2">
    <source>
        <dbReference type="ARBA" id="ARBA00022741"/>
    </source>
</evidence>
<keyword evidence="3 6" id="KW-0067">ATP-binding</keyword>
<feature type="domain" description="ABC transporter" evidence="5">
    <location>
        <begin position="5"/>
        <end position="241"/>
    </location>
</feature>
<evidence type="ECO:0000256" key="4">
    <source>
        <dbReference type="SAM" id="MobiDB-lite"/>
    </source>
</evidence>
<dbReference type="CDD" id="cd03261">
    <property type="entry name" value="ABC_Org_Solvent_Resistant"/>
    <property type="match status" value="1"/>
</dbReference>
<dbReference type="InterPro" id="IPR027417">
    <property type="entry name" value="P-loop_NTPase"/>
</dbReference>
<evidence type="ECO:0000256" key="3">
    <source>
        <dbReference type="ARBA" id="ARBA00022840"/>
    </source>
</evidence>
<organism evidence="6 7">
    <name type="scientific">Saccharopolyspora gloriosae</name>
    <dbReference type="NCBI Taxonomy" id="455344"/>
    <lineage>
        <taxon>Bacteria</taxon>
        <taxon>Bacillati</taxon>
        <taxon>Actinomycetota</taxon>
        <taxon>Actinomycetes</taxon>
        <taxon>Pseudonocardiales</taxon>
        <taxon>Pseudonocardiaceae</taxon>
        <taxon>Saccharopolyspora</taxon>
    </lineage>
</organism>
<dbReference type="AlphaFoldDB" id="A0A840NCH9"/>
<feature type="region of interest" description="Disordered" evidence="4">
    <location>
        <begin position="334"/>
        <end position="447"/>
    </location>
</feature>
<dbReference type="InterPro" id="IPR017871">
    <property type="entry name" value="ABC_transporter-like_CS"/>
</dbReference>
<dbReference type="Pfam" id="PF00005">
    <property type="entry name" value="ABC_tran"/>
    <property type="match status" value="1"/>
</dbReference>
<gene>
    <name evidence="6" type="ORF">BJ969_000137</name>
</gene>
<dbReference type="Proteomes" id="UP000580474">
    <property type="component" value="Unassembled WGS sequence"/>
</dbReference>
<name>A0A840NCH9_9PSEU</name>
<dbReference type="PANTHER" id="PTHR43023:SF6">
    <property type="entry name" value="INTERMEMBRANE PHOSPHOLIPID TRANSPORT SYSTEM ATP-BINDING PROTEIN MLAF"/>
    <property type="match status" value="1"/>
</dbReference>
<proteinExistence type="predicted"/>
<feature type="compositionally biased region" description="Basic residues" evidence="4">
    <location>
        <begin position="434"/>
        <end position="447"/>
    </location>
</feature>
<dbReference type="InterPro" id="IPR003593">
    <property type="entry name" value="AAA+_ATPase"/>
</dbReference>
<evidence type="ECO:0000256" key="1">
    <source>
        <dbReference type="ARBA" id="ARBA00022448"/>
    </source>
</evidence>
<feature type="compositionally biased region" description="Basic residues" evidence="4">
    <location>
        <begin position="404"/>
        <end position="414"/>
    </location>
</feature>